<reference evidence="1 2" key="1">
    <citation type="submission" date="2014-10" db="EMBL/GenBank/DDBJ databases">
        <title>Pedobacter Kyungheensis.</title>
        <authorList>
            <person name="Anderson B.M."/>
            <person name="Newman J.D."/>
        </authorList>
    </citation>
    <scope>NUCLEOTIDE SEQUENCE [LARGE SCALE GENOMIC DNA]</scope>
    <source>
        <strain evidence="1 2">KACC 16221</strain>
    </source>
</reference>
<dbReference type="Proteomes" id="UP000031246">
    <property type="component" value="Unassembled WGS sequence"/>
</dbReference>
<accession>A0A0C1DFN2</accession>
<sequence length="241" mass="27178">MGNNMGYIPKAMGADSVKTLTTVSASYAGAASRISGPSFEFGMANISRSNTFKEWNISYGIYGYAGNASYRENNSTDDLKNYLQGFKKSAAGLGLRFSTGLQHTSANQNTDFRYLNFENAISFEGGDYARFRQEVYNAPLPDYVAVTNRKVLWTTGLSTEVMWRARQNHDIRHAFRLFIGGTPNFADSFRSGVKAYDELRGKNSMGWVFNYFLYIHRFSLSYEMADNANYAQKISLGYSFR</sequence>
<evidence type="ECO:0000313" key="1">
    <source>
        <dbReference type="EMBL" id="KIA96451.1"/>
    </source>
</evidence>
<keyword evidence="2" id="KW-1185">Reference proteome</keyword>
<gene>
    <name evidence="1" type="ORF">OC25_01465</name>
</gene>
<evidence type="ECO:0000313" key="2">
    <source>
        <dbReference type="Proteomes" id="UP000031246"/>
    </source>
</evidence>
<evidence type="ECO:0008006" key="3">
    <source>
        <dbReference type="Google" id="ProtNLM"/>
    </source>
</evidence>
<proteinExistence type="predicted"/>
<dbReference type="AlphaFoldDB" id="A0A0C1DFN2"/>
<comment type="caution">
    <text evidence="1">The sequence shown here is derived from an EMBL/GenBank/DDBJ whole genome shotgun (WGS) entry which is preliminary data.</text>
</comment>
<protein>
    <recommendedName>
        <fullName evidence="3">Outer membrane protein beta-barrel domain-containing protein</fullName>
    </recommendedName>
</protein>
<organism evidence="1 2">
    <name type="scientific">Pedobacter kyungheensis</name>
    <dbReference type="NCBI Taxonomy" id="1069985"/>
    <lineage>
        <taxon>Bacteria</taxon>
        <taxon>Pseudomonadati</taxon>
        <taxon>Bacteroidota</taxon>
        <taxon>Sphingobacteriia</taxon>
        <taxon>Sphingobacteriales</taxon>
        <taxon>Sphingobacteriaceae</taxon>
        <taxon>Pedobacter</taxon>
    </lineage>
</organism>
<name>A0A0C1DFN2_9SPHI</name>
<dbReference type="EMBL" id="JSYN01000002">
    <property type="protein sequence ID" value="KIA96451.1"/>
    <property type="molecule type" value="Genomic_DNA"/>
</dbReference>